<proteinExistence type="predicted"/>
<accession>A0A426ZSH3</accession>
<protein>
    <submittedName>
        <fullName evidence="1">Uncharacterized protein</fullName>
    </submittedName>
</protein>
<name>A0A426ZSH3_ENSVE</name>
<evidence type="ECO:0000313" key="2">
    <source>
        <dbReference type="Proteomes" id="UP000287651"/>
    </source>
</evidence>
<reference evidence="1 2" key="1">
    <citation type="journal article" date="2014" name="Agronomy (Basel)">
        <title>A Draft Genome Sequence for Ensete ventricosum, the Drought-Tolerant Tree Against Hunger.</title>
        <authorList>
            <person name="Harrison J."/>
            <person name="Moore K.A."/>
            <person name="Paszkiewicz K."/>
            <person name="Jones T."/>
            <person name="Grant M."/>
            <person name="Ambacheew D."/>
            <person name="Muzemil S."/>
            <person name="Studholme D.J."/>
        </authorList>
    </citation>
    <scope>NUCLEOTIDE SEQUENCE [LARGE SCALE GENOMIC DNA]</scope>
</reference>
<dbReference type="EMBL" id="AMZH03005248">
    <property type="protein sequence ID" value="RRT66890.1"/>
    <property type="molecule type" value="Genomic_DNA"/>
</dbReference>
<comment type="caution">
    <text evidence="1">The sequence shown here is derived from an EMBL/GenBank/DDBJ whole genome shotgun (WGS) entry which is preliminary data.</text>
</comment>
<sequence>MHTPYPGLRGDTLVLFPASGSIVQKSQDSSTNATHSSLDIDTRKWKGRIRFYWLGNMIRGLLTSDDGRLMPACAEVTSGRAGERTPALGHSVLSDQREVVYLPILRQGTIQFKFSNLDLLQT</sequence>
<gene>
    <name evidence="1" type="ORF">B296_00023660</name>
</gene>
<dbReference type="AlphaFoldDB" id="A0A426ZSH3"/>
<organism evidence="1 2">
    <name type="scientific">Ensete ventricosum</name>
    <name type="common">Abyssinian banana</name>
    <name type="synonym">Musa ensete</name>
    <dbReference type="NCBI Taxonomy" id="4639"/>
    <lineage>
        <taxon>Eukaryota</taxon>
        <taxon>Viridiplantae</taxon>
        <taxon>Streptophyta</taxon>
        <taxon>Embryophyta</taxon>
        <taxon>Tracheophyta</taxon>
        <taxon>Spermatophyta</taxon>
        <taxon>Magnoliopsida</taxon>
        <taxon>Liliopsida</taxon>
        <taxon>Zingiberales</taxon>
        <taxon>Musaceae</taxon>
        <taxon>Ensete</taxon>
    </lineage>
</organism>
<evidence type="ECO:0000313" key="1">
    <source>
        <dbReference type="EMBL" id="RRT66890.1"/>
    </source>
</evidence>
<dbReference type="Proteomes" id="UP000287651">
    <property type="component" value="Unassembled WGS sequence"/>
</dbReference>